<proteinExistence type="predicted"/>
<dbReference type="PANTHER" id="PTHR28181">
    <property type="entry name" value="UPF0655 PROTEIN YCR015C"/>
    <property type="match status" value="1"/>
</dbReference>
<evidence type="ECO:0000313" key="2">
    <source>
        <dbReference type="Proteomes" id="UP000193719"/>
    </source>
</evidence>
<dbReference type="OrthoDB" id="10255128at2759"/>
<dbReference type="SUPFAM" id="SSF56784">
    <property type="entry name" value="HAD-like"/>
    <property type="match status" value="1"/>
</dbReference>
<dbReference type="Pfam" id="PF12710">
    <property type="entry name" value="HAD"/>
    <property type="match status" value="1"/>
</dbReference>
<accession>A0A1Y1V7W1</accession>
<dbReference type="AlphaFoldDB" id="A0A1Y1V7W1"/>
<protein>
    <recommendedName>
        <fullName evidence="3">HAD-like protein</fullName>
    </recommendedName>
</protein>
<evidence type="ECO:0000313" key="1">
    <source>
        <dbReference type="EMBL" id="ORX49347.1"/>
    </source>
</evidence>
<comment type="caution">
    <text evidence="1">The sequence shown here is derived from an EMBL/GenBank/DDBJ whole genome shotgun (WGS) entry which is preliminary data.</text>
</comment>
<dbReference type="Gene3D" id="3.40.50.1000">
    <property type="entry name" value="HAD superfamily/HAD-like"/>
    <property type="match status" value="1"/>
</dbReference>
<reference evidence="1 2" key="1">
    <citation type="submission" date="2016-08" db="EMBL/GenBank/DDBJ databases">
        <title>Genomes of anaerobic fungi encode conserved fungal cellulosomes for biomass hydrolysis.</title>
        <authorList>
            <consortium name="DOE Joint Genome Institute"/>
            <person name="Haitjema C.H."/>
            <person name="Gilmore S.P."/>
            <person name="Henske J.K."/>
            <person name="Solomon K.V."/>
            <person name="De Groot R."/>
            <person name="Kuo A."/>
            <person name="Mondo S.J."/>
            <person name="Salamov A.A."/>
            <person name="Labutti K."/>
            <person name="Zhao Z."/>
            <person name="Chiniquy J."/>
            <person name="Barry K."/>
            <person name="Brewer H.M."/>
            <person name="Purvine S.O."/>
            <person name="Wright A.T."/>
            <person name="Boxma B."/>
            <person name="Van Alen T."/>
            <person name="Hackstein J.H."/>
            <person name="Baker S.E."/>
            <person name="Grigoriev I.V."/>
            <person name="O'Malley M.A."/>
        </authorList>
    </citation>
    <scope>NUCLEOTIDE SEQUENCE [LARGE SCALE GENOMIC DNA]</scope>
    <source>
        <strain evidence="2">finn</strain>
    </source>
</reference>
<dbReference type="STRING" id="1754191.A0A1Y1V7W1"/>
<dbReference type="InterPro" id="IPR023214">
    <property type="entry name" value="HAD_sf"/>
</dbReference>
<name>A0A1Y1V7W1_9FUNG</name>
<dbReference type="EMBL" id="MCFH01000024">
    <property type="protein sequence ID" value="ORX49347.1"/>
    <property type="molecule type" value="Genomic_DNA"/>
</dbReference>
<keyword evidence="2" id="KW-1185">Reference proteome</keyword>
<dbReference type="InterPro" id="IPR036412">
    <property type="entry name" value="HAD-like_sf"/>
</dbReference>
<reference evidence="1 2" key="2">
    <citation type="submission" date="2016-08" db="EMBL/GenBank/DDBJ databases">
        <title>Pervasive Adenine N6-methylation of Active Genes in Fungi.</title>
        <authorList>
            <consortium name="DOE Joint Genome Institute"/>
            <person name="Mondo S.J."/>
            <person name="Dannebaum R.O."/>
            <person name="Kuo R.C."/>
            <person name="Labutti K."/>
            <person name="Haridas S."/>
            <person name="Kuo A."/>
            <person name="Salamov A."/>
            <person name="Ahrendt S.R."/>
            <person name="Lipzen A."/>
            <person name="Sullivan W."/>
            <person name="Andreopoulos W.B."/>
            <person name="Clum A."/>
            <person name="Lindquist E."/>
            <person name="Daum C."/>
            <person name="Ramamoorthy G.K."/>
            <person name="Gryganskyi A."/>
            <person name="Culley D."/>
            <person name="Magnuson J.K."/>
            <person name="James T.Y."/>
            <person name="O'Malley M.A."/>
            <person name="Stajich J.E."/>
            <person name="Spatafora J.W."/>
            <person name="Visel A."/>
            <person name="Grigoriev I.V."/>
        </authorList>
    </citation>
    <scope>NUCLEOTIDE SEQUENCE [LARGE SCALE GENOMIC DNA]</scope>
    <source>
        <strain evidence="2">finn</strain>
    </source>
</reference>
<evidence type="ECO:0008006" key="3">
    <source>
        <dbReference type="Google" id="ProtNLM"/>
    </source>
</evidence>
<dbReference type="Proteomes" id="UP000193719">
    <property type="component" value="Unassembled WGS sequence"/>
</dbReference>
<gene>
    <name evidence="1" type="ORF">BCR36DRAFT_412862</name>
</gene>
<organism evidence="1 2">
    <name type="scientific">Piromyces finnis</name>
    <dbReference type="NCBI Taxonomy" id="1754191"/>
    <lineage>
        <taxon>Eukaryota</taxon>
        <taxon>Fungi</taxon>
        <taxon>Fungi incertae sedis</taxon>
        <taxon>Chytridiomycota</taxon>
        <taxon>Chytridiomycota incertae sedis</taxon>
        <taxon>Neocallimastigomycetes</taxon>
        <taxon>Neocallimastigales</taxon>
        <taxon>Neocallimastigaceae</taxon>
        <taxon>Piromyces</taxon>
    </lineage>
</organism>
<dbReference type="PANTHER" id="PTHR28181:SF1">
    <property type="entry name" value="COLD TOLERANCE PROTEIN 1"/>
    <property type="match status" value="1"/>
</dbReference>
<dbReference type="InterPro" id="IPR050849">
    <property type="entry name" value="HAD-like_hydrolase_phosphatase"/>
</dbReference>
<sequence>MVFFAFDFDETLTHNDTLSLIIKCTKEVDLNSLIWKRLSQKYCNLIHTFRDEYFKTHKTPTLEDYCESCRSIEMDSIENIIESKCYDEISKESLFEIGKEEVKLHNEAVNFLNNILKLNISAIIISANFSNDIIRGALSKLPQGNMINIYSNNLEFNDNNISNGNIITNYVVANDKLGLLNKLCDSNFDNEVVYIGDGMTDILCMLRASVGIVFSPGKSFIQNCKEFNIVLKPLSVWTEEDINQNEKNNTIYFVFNWIDIVSWWDKNKSFFI</sequence>